<organism evidence="1">
    <name type="scientific">Amphimedon queenslandica</name>
    <name type="common">Sponge</name>
    <dbReference type="NCBI Taxonomy" id="400682"/>
    <lineage>
        <taxon>Eukaryota</taxon>
        <taxon>Metazoa</taxon>
        <taxon>Porifera</taxon>
        <taxon>Demospongiae</taxon>
        <taxon>Heteroscleromorpha</taxon>
        <taxon>Haplosclerida</taxon>
        <taxon>Niphatidae</taxon>
        <taxon>Amphimedon</taxon>
    </lineage>
</organism>
<reference evidence="1" key="1">
    <citation type="submission" date="2017-05" db="UniProtKB">
        <authorList>
            <consortium name="EnsemblMetazoa"/>
        </authorList>
    </citation>
    <scope>IDENTIFICATION</scope>
</reference>
<accession>A0A1X7V133</accession>
<dbReference type="AlphaFoldDB" id="A0A1X7V133"/>
<name>A0A1X7V133_AMPQE</name>
<proteinExistence type="predicted"/>
<dbReference type="InParanoid" id="A0A1X7V133"/>
<protein>
    <submittedName>
        <fullName evidence="1">Uncharacterized protein</fullName>
    </submittedName>
</protein>
<dbReference type="EnsemblMetazoa" id="Aqu2.1.33297_001">
    <property type="protein sequence ID" value="Aqu2.1.33297_001"/>
    <property type="gene ID" value="Aqu2.1.33297"/>
</dbReference>
<sequence>MIALHAKYFLRCLVSLYNKANILKTDDTLPQDSNKVSQEIALAELLAFINERRRDETLAPIFKLSDLAKPESSRMEPLGIRKDVQLHSTELKN</sequence>
<evidence type="ECO:0000313" key="1">
    <source>
        <dbReference type="EnsemblMetazoa" id="Aqu2.1.33297_001"/>
    </source>
</evidence>